<evidence type="ECO:0000313" key="3">
    <source>
        <dbReference type="Proteomes" id="UP000019148"/>
    </source>
</evidence>
<reference evidence="2 3" key="1">
    <citation type="submission" date="2013-12" db="EMBL/GenBank/DDBJ databases">
        <title>Comparative genomics of relapsing fever spirochetes.</title>
        <authorList>
            <person name="Schwan T.G."/>
            <person name="Raffel S.J."/>
            <person name="Porcella S.F."/>
        </authorList>
    </citation>
    <scope>NUCLEOTIDE SEQUENCE [LARGE SCALE GENOMIC DNA]</scope>
    <source>
        <strain evidence="2 3">CR2A</strain>
    </source>
</reference>
<protein>
    <submittedName>
        <fullName evidence="2">Uncharacterized protein</fullName>
    </submittedName>
</protein>
<keyword evidence="1" id="KW-0175">Coiled coil</keyword>
<organism evidence="2 3">
    <name type="scientific">Borrelia duttonii CR2A</name>
    <dbReference type="NCBI Taxonomy" id="1432657"/>
    <lineage>
        <taxon>Bacteria</taxon>
        <taxon>Pseudomonadati</taxon>
        <taxon>Spirochaetota</taxon>
        <taxon>Spirochaetia</taxon>
        <taxon>Spirochaetales</taxon>
        <taxon>Borreliaceae</taxon>
        <taxon>Borrelia</taxon>
    </lineage>
</organism>
<dbReference type="AlphaFoldDB" id="W6TXJ4"/>
<evidence type="ECO:0000256" key="1">
    <source>
        <dbReference type="SAM" id="Coils"/>
    </source>
</evidence>
<name>W6TXJ4_9SPIR</name>
<feature type="coiled-coil region" evidence="1">
    <location>
        <begin position="27"/>
        <end position="54"/>
    </location>
</feature>
<evidence type="ECO:0000313" key="2">
    <source>
        <dbReference type="EMBL" id="ETZ17871.1"/>
    </source>
</evidence>
<proteinExistence type="predicted"/>
<dbReference type="PATRIC" id="fig|1432657.3.peg.1051"/>
<comment type="caution">
    <text evidence="2">The sequence shown here is derived from an EMBL/GenBank/DDBJ whole genome shotgun (WGS) entry which is preliminary data.</text>
</comment>
<gene>
    <name evidence="2" type="ORF">BDCR2A_01066</name>
</gene>
<accession>W6TXJ4</accession>
<dbReference type="EMBL" id="AZIT01000002">
    <property type="protein sequence ID" value="ETZ17871.1"/>
    <property type="molecule type" value="Genomic_DNA"/>
</dbReference>
<sequence length="112" mass="13283">MKNRENILKNSLFIILALINLIACDSNLTYENINQRARQVREELKRREAKEKMESQEVLKRALTLIPEDEKTVQDRMRRQEELRTKVSKGVYSITFAIPEKTSRILRHVSEK</sequence>
<dbReference type="Proteomes" id="UP000019148">
    <property type="component" value="Unassembled WGS sequence"/>
</dbReference>